<gene>
    <name evidence="11" type="ORF">BON22_3108</name>
</gene>
<dbReference type="Proteomes" id="UP000189513">
    <property type="component" value="Unassembled WGS sequence"/>
</dbReference>
<keyword evidence="12" id="KW-1185">Reference proteome</keyword>
<keyword evidence="7 10" id="KW-1133">Transmembrane helix</keyword>
<evidence type="ECO:0000256" key="8">
    <source>
        <dbReference type="ARBA" id="ARBA00023034"/>
    </source>
</evidence>
<reference evidence="12" key="1">
    <citation type="journal article" date="2017" name="Genome Announc.">
        <title>Genome sequences of Cyberlindnera fabianii 65, Pichia kudriavzevii 129, and Saccharomyces cerevisiae 131 isolated from fermented masau fruits in Zimbabwe.</title>
        <authorList>
            <person name="van Rijswijck I.M.H."/>
            <person name="Derks M.F.L."/>
            <person name="Abee T."/>
            <person name="de Ridder D."/>
            <person name="Smid E.J."/>
        </authorList>
    </citation>
    <scope>NUCLEOTIDE SEQUENCE [LARGE SCALE GENOMIC DNA]</scope>
    <source>
        <strain evidence="12">65</strain>
    </source>
</reference>
<accession>A0A1V2L5J5</accession>
<evidence type="ECO:0000256" key="3">
    <source>
        <dbReference type="ARBA" id="ARBA00009105"/>
    </source>
</evidence>
<evidence type="ECO:0000256" key="5">
    <source>
        <dbReference type="ARBA" id="ARBA00022692"/>
    </source>
</evidence>
<dbReference type="VEuPathDB" id="FungiDB:BON22_3108"/>
<feature type="transmembrane region" description="Helical" evidence="10">
    <location>
        <begin position="14"/>
        <end position="32"/>
    </location>
</feature>
<comment type="subcellular location">
    <subcellularLocation>
        <location evidence="1">Golgi apparatus membrane</location>
        <topology evidence="1">Single-pass type II membrane protein</topology>
    </subcellularLocation>
</comment>
<evidence type="ECO:0000313" key="11">
    <source>
        <dbReference type="EMBL" id="ONH67153.1"/>
    </source>
</evidence>
<keyword evidence="5 10" id="KW-0812">Transmembrane</keyword>
<evidence type="ECO:0000256" key="1">
    <source>
        <dbReference type="ARBA" id="ARBA00004323"/>
    </source>
</evidence>
<evidence type="ECO:0000256" key="6">
    <source>
        <dbReference type="ARBA" id="ARBA00022968"/>
    </source>
</evidence>
<evidence type="ECO:0008006" key="13">
    <source>
        <dbReference type="Google" id="ProtNLM"/>
    </source>
</evidence>
<organism evidence="11 12">
    <name type="scientific">Cyberlindnera fabianii</name>
    <name type="common">Yeast</name>
    <name type="synonym">Hansenula fabianii</name>
    <dbReference type="NCBI Taxonomy" id="36022"/>
    <lineage>
        <taxon>Eukaryota</taxon>
        <taxon>Fungi</taxon>
        <taxon>Dikarya</taxon>
        <taxon>Ascomycota</taxon>
        <taxon>Saccharomycotina</taxon>
        <taxon>Saccharomycetes</taxon>
        <taxon>Phaffomycetales</taxon>
        <taxon>Phaffomycetaceae</taxon>
        <taxon>Cyberlindnera</taxon>
    </lineage>
</organism>
<dbReference type="InterPro" id="IPR022751">
    <property type="entry name" value="Alpha_mannosyltransferase"/>
</dbReference>
<evidence type="ECO:0000256" key="4">
    <source>
        <dbReference type="ARBA" id="ARBA00022679"/>
    </source>
</evidence>
<dbReference type="SUPFAM" id="SSF53448">
    <property type="entry name" value="Nucleotide-diphospho-sugar transferases"/>
    <property type="match status" value="1"/>
</dbReference>
<keyword evidence="6" id="KW-0735">Signal-anchor</keyword>
<dbReference type="EMBL" id="MPUK01000005">
    <property type="protein sequence ID" value="ONH67153.1"/>
    <property type="molecule type" value="Genomic_DNA"/>
</dbReference>
<comment type="similarity">
    <text evidence="3">Belongs to the MNN1/MNT family.</text>
</comment>
<proteinExistence type="inferred from homology"/>
<dbReference type="PANTHER" id="PTHR31646:SF1">
    <property type="entry name" value="ALPHA-1,2-MANNOSYLTRANSFERASE MNN2"/>
    <property type="match status" value="1"/>
</dbReference>
<dbReference type="STRING" id="36022.A0A1V2L5J5"/>
<dbReference type="Pfam" id="PF11051">
    <property type="entry name" value="Mannosyl_trans3"/>
    <property type="match status" value="1"/>
</dbReference>
<dbReference type="PANTHER" id="PTHR31646">
    <property type="entry name" value="ALPHA-1,2-MANNOSYLTRANSFERASE MNN2"/>
    <property type="match status" value="1"/>
</dbReference>
<evidence type="ECO:0000313" key="12">
    <source>
        <dbReference type="Proteomes" id="UP000189513"/>
    </source>
</evidence>
<dbReference type="GO" id="GO:0000139">
    <property type="term" value="C:Golgi membrane"/>
    <property type="evidence" value="ECO:0007669"/>
    <property type="project" value="UniProtKB-SubCell"/>
</dbReference>
<dbReference type="GO" id="GO:0046354">
    <property type="term" value="P:mannan biosynthetic process"/>
    <property type="evidence" value="ECO:0007669"/>
    <property type="project" value="TreeGrafter"/>
</dbReference>
<dbReference type="GO" id="GO:0000026">
    <property type="term" value="F:alpha-1,2-mannosyltransferase activity"/>
    <property type="evidence" value="ECO:0007669"/>
    <property type="project" value="TreeGrafter"/>
</dbReference>
<comment type="pathway">
    <text evidence="2">Protein modification; protein glycosylation.</text>
</comment>
<dbReference type="InterPro" id="IPR029044">
    <property type="entry name" value="Nucleotide-diphossugar_trans"/>
</dbReference>
<comment type="caution">
    <text evidence="11">The sequence shown here is derived from an EMBL/GenBank/DDBJ whole genome shotgun (WGS) entry which is preliminary data.</text>
</comment>
<evidence type="ECO:0000256" key="2">
    <source>
        <dbReference type="ARBA" id="ARBA00004922"/>
    </source>
</evidence>
<keyword evidence="8" id="KW-0333">Golgi apparatus</keyword>
<keyword evidence="9 10" id="KW-0472">Membrane</keyword>
<evidence type="ECO:0000256" key="7">
    <source>
        <dbReference type="ARBA" id="ARBA00022989"/>
    </source>
</evidence>
<sequence length="562" mass="64540">MVAIGFGFPRFRRVLIMALGLGLVFYGSLLMFQDPESYAPAMGREHIQNLKSHLSYYFDENDNNDNILDSFANTDIDLEGKTLAESVKGVKDEEANHISQQFYTPLLRLMNAKKDSIPKLSLTRRATDDKGSVFTKEKLLEYLVIDTDDIPRLKDIHQEIYDALPDKFPKGLYKGTGIVLIGGGQYSWLSLLSIKSVRSFGCQLPIEMIIPTEEEYEHDLCEEILPALGGSCVLLYNVLGEEVMKEIEFKGYQYKSLALIASSFEEVLLLDSDNVLVHNPESFFEMEPFTSTGMVTWPDYWTRTTSPHLYEIMGINVKNTRVRDGKWPLKTPVELDDISDVSYHDLEGTFPDLSTESGQLLLRKSDHLKTLLLSLFYNLYGPDFFYPLISQGFDGEGDKDTFVLGAIKGGEKFYQVKSEIQSFGWFDEGNFNGVSMGQRNPLNDYEQLKEIENSENPDYSQFDTRQAPIFTVHANFPKLNPFLLYKEEKLKNSKGEDFRMYSDISHFLPEPFDFEHVQYKRMKFLLCELNISLKYFNPISRAELCEFIEGHLKFLENNPVMN</sequence>
<dbReference type="OMA" id="CEFAKNQ"/>
<name>A0A1V2L5J5_CYBFA</name>
<keyword evidence="4" id="KW-0808">Transferase</keyword>
<evidence type="ECO:0000256" key="9">
    <source>
        <dbReference type="ARBA" id="ARBA00023136"/>
    </source>
</evidence>
<evidence type="ECO:0000256" key="10">
    <source>
        <dbReference type="SAM" id="Phobius"/>
    </source>
</evidence>
<protein>
    <recommendedName>
        <fullName evidence="13">Alpha-1,2-mannosyltransferase MNN2</fullName>
    </recommendedName>
</protein>
<dbReference type="AlphaFoldDB" id="A0A1V2L5J5"/>